<dbReference type="GO" id="GO:0003677">
    <property type="term" value="F:DNA binding"/>
    <property type="evidence" value="ECO:0007669"/>
    <property type="project" value="UniProtKB-KW"/>
</dbReference>
<dbReference type="AlphaFoldDB" id="A0A2T4JHK9"/>
<proteinExistence type="inferred from homology"/>
<dbReference type="Proteomes" id="UP000241899">
    <property type="component" value="Unassembled WGS sequence"/>
</dbReference>
<evidence type="ECO:0000313" key="7">
    <source>
        <dbReference type="Proteomes" id="UP000241899"/>
    </source>
</evidence>
<evidence type="ECO:0000259" key="5">
    <source>
        <dbReference type="PROSITE" id="PS51898"/>
    </source>
</evidence>
<keyword evidence="4" id="KW-0233">DNA recombination</keyword>
<dbReference type="PANTHER" id="PTHR30349">
    <property type="entry name" value="PHAGE INTEGRASE-RELATED"/>
    <property type="match status" value="1"/>
</dbReference>
<evidence type="ECO:0000256" key="2">
    <source>
        <dbReference type="ARBA" id="ARBA00022908"/>
    </source>
</evidence>
<comment type="caution">
    <text evidence="6">The sequence shown here is derived from an EMBL/GenBank/DDBJ whole genome shotgun (WGS) entry which is preliminary data.</text>
</comment>
<dbReference type="EMBL" id="PZKF01000018">
    <property type="protein sequence ID" value="PTE17402.1"/>
    <property type="molecule type" value="Genomic_DNA"/>
</dbReference>
<dbReference type="InterPro" id="IPR013762">
    <property type="entry name" value="Integrase-like_cat_sf"/>
</dbReference>
<protein>
    <submittedName>
        <fullName evidence="6">Integrase</fullName>
    </submittedName>
</protein>
<evidence type="ECO:0000313" key="6">
    <source>
        <dbReference type="EMBL" id="PTE17402.1"/>
    </source>
</evidence>
<dbReference type="InterPro" id="IPR050090">
    <property type="entry name" value="Tyrosine_recombinase_XerCD"/>
</dbReference>
<dbReference type="SUPFAM" id="SSF56349">
    <property type="entry name" value="DNA breaking-rejoining enzymes"/>
    <property type="match status" value="1"/>
</dbReference>
<evidence type="ECO:0000256" key="4">
    <source>
        <dbReference type="ARBA" id="ARBA00023172"/>
    </source>
</evidence>
<organism evidence="6 7">
    <name type="scientific">Phaeovulum veldkampii DSM 11550</name>
    <dbReference type="NCBI Taxonomy" id="1185920"/>
    <lineage>
        <taxon>Bacteria</taxon>
        <taxon>Pseudomonadati</taxon>
        <taxon>Pseudomonadota</taxon>
        <taxon>Alphaproteobacteria</taxon>
        <taxon>Rhodobacterales</taxon>
        <taxon>Paracoccaceae</taxon>
        <taxon>Phaeovulum</taxon>
    </lineage>
</organism>
<name>A0A2T4JHK9_9RHOB</name>
<evidence type="ECO:0000256" key="3">
    <source>
        <dbReference type="ARBA" id="ARBA00023125"/>
    </source>
</evidence>
<accession>A0A2T4JHK9</accession>
<keyword evidence="3" id="KW-0238">DNA-binding</keyword>
<gene>
    <name evidence="6" type="ORF">C5F46_09150</name>
</gene>
<dbReference type="PROSITE" id="PS51898">
    <property type="entry name" value="TYR_RECOMBINASE"/>
    <property type="match status" value="1"/>
</dbReference>
<reference evidence="6 7" key="1">
    <citation type="submission" date="2018-03" db="EMBL/GenBank/DDBJ databases">
        <title>Rhodobacter veldkampii.</title>
        <authorList>
            <person name="Meyer T.E."/>
            <person name="Miller S."/>
            <person name="Lodha T."/>
            <person name="Gandham S."/>
            <person name="Chintalapati S."/>
            <person name="Chintalapati V.R."/>
        </authorList>
    </citation>
    <scope>NUCLEOTIDE SEQUENCE [LARGE SCALE GENOMIC DNA]</scope>
    <source>
        <strain evidence="6 7">DSM 11550</strain>
    </source>
</reference>
<dbReference type="InterPro" id="IPR002104">
    <property type="entry name" value="Integrase_catalytic"/>
</dbReference>
<comment type="similarity">
    <text evidence="1">Belongs to the 'phage' integrase family.</text>
</comment>
<evidence type="ECO:0000256" key="1">
    <source>
        <dbReference type="ARBA" id="ARBA00008857"/>
    </source>
</evidence>
<keyword evidence="2" id="KW-0229">DNA integration</keyword>
<dbReference type="Pfam" id="PF00589">
    <property type="entry name" value="Phage_integrase"/>
    <property type="match status" value="1"/>
</dbReference>
<dbReference type="InterPro" id="IPR011010">
    <property type="entry name" value="DNA_brk_join_enz"/>
</dbReference>
<keyword evidence="7" id="KW-1185">Reference proteome</keyword>
<dbReference type="Gene3D" id="1.10.443.10">
    <property type="entry name" value="Intergrase catalytic core"/>
    <property type="match status" value="1"/>
</dbReference>
<dbReference type="GO" id="GO:0006310">
    <property type="term" value="P:DNA recombination"/>
    <property type="evidence" value="ECO:0007669"/>
    <property type="project" value="UniProtKB-KW"/>
</dbReference>
<sequence>MAFYEDRVEHFGGALVLFKRNLAVAVPNAKSHRKQAWYMRLKIGGRKGYITRSTKLTVYEDAYEYAKNELLRLQHAAKLGHSLDDYTFEKHWNDWFERNKKNGTWAVSRQYWHEKYAARYFKPYFQNKDGTSVLLNEITPTVAAGYWDWRITYWASDDGMRLQKYNPKRRGAKTSSTNNAKKAPAAKTLLMEQSALNQIFYDAFERGRMQQVFKMRAPTKNNKPTRRAGFDAEEYRVLVRNLRSYRDCVGIFNDNRLNSWHKLQRQQMYYFVLFLVNSGLRVGEAREMIWSDVKLDVDMGENNPKISEVRVSKETKKGQARFVQTQAGANDALKRWREKSPYSKTNDLVWFGQVDAETRTVRKFVDLNRGFQKFLQRVPYNERKDGLLYDRDGDKRSLYSLRHTYATLRLEKGDVSVYDLAMNMGCKVAQIENHYSHLVSKQRRHEITKTKRKTKVVVQAADDAEDSFVVEALKRFKRGELSETALLEIMKAQQ</sequence>
<feature type="domain" description="Tyr recombinase" evidence="5">
    <location>
        <begin position="225"/>
        <end position="449"/>
    </location>
</feature>
<dbReference type="PANTHER" id="PTHR30349:SF41">
    <property type="entry name" value="INTEGRASE_RECOMBINASE PROTEIN MJ0367-RELATED"/>
    <property type="match status" value="1"/>
</dbReference>
<dbReference type="OrthoDB" id="102994at2"/>
<dbReference type="GO" id="GO:0015074">
    <property type="term" value="P:DNA integration"/>
    <property type="evidence" value="ECO:0007669"/>
    <property type="project" value="UniProtKB-KW"/>
</dbReference>